<dbReference type="PIRSF" id="PIRSF012337">
    <property type="entry name" value="gp45"/>
    <property type="match status" value="1"/>
</dbReference>
<dbReference type="InterPro" id="IPR014462">
    <property type="entry name" value="Phage_Mu_Gp45"/>
</dbReference>
<dbReference type="NCBIfam" id="TIGR01644">
    <property type="entry name" value="phage_P2_V"/>
    <property type="match status" value="1"/>
</dbReference>
<feature type="compositionally biased region" description="Polar residues" evidence="1">
    <location>
        <begin position="193"/>
        <end position="202"/>
    </location>
</feature>
<gene>
    <name evidence="3" type="ORF">CJU94_19450</name>
</gene>
<evidence type="ECO:0000313" key="4">
    <source>
        <dbReference type="Proteomes" id="UP000215158"/>
    </source>
</evidence>
<dbReference type="EMBL" id="CP022989">
    <property type="protein sequence ID" value="ASW00516.1"/>
    <property type="molecule type" value="Genomic_DNA"/>
</dbReference>
<sequence length="202" mass="21612">MSIERLFMRLRGLFGRGRVTYVDDSGPIQKMQVRANGLVTSDNRFRFADFGFTSYPPYGSDVAYGAIAGDPGNVAVIATNHQQSRPTGLSAGESMLYSQDGKYVYMTASGGIVVEAKGQDVVVNDARNVTWNLSGKLKIVAPGGVEIDTPEITTPGDIIDNSATNLHTMAQMRSIYNSHTHPVPNVQLGGPGTTTSGPNQTE</sequence>
<reference evidence="3 4" key="1">
    <citation type="submission" date="2017-08" db="EMBL/GenBank/DDBJ databases">
        <title>Identification and genetic characteristics of simultaneous BTEX- and naphthalene-degrading Paraburkholderia sp. BN5 isolated from petroleum-contaminated soil.</title>
        <authorList>
            <person name="Lee Y."/>
            <person name="Jeon C.O."/>
        </authorList>
    </citation>
    <scope>NUCLEOTIDE SEQUENCE [LARGE SCALE GENOMIC DNA]</scope>
    <source>
        <strain evidence="3 4">BN5</strain>
    </source>
</reference>
<accession>A0A248VND4</accession>
<dbReference type="Pfam" id="PF06890">
    <property type="entry name" value="Phage_Mu_Gp45"/>
    <property type="match status" value="1"/>
</dbReference>
<proteinExistence type="predicted"/>
<organism evidence="3 4">
    <name type="scientific">Paraburkholderia aromaticivorans</name>
    <dbReference type="NCBI Taxonomy" id="2026199"/>
    <lineage>
        <taxon>Bacteria</taxon>
        <taxon>Pseudomonadati</taxon>
        <taxon>Pseudomonadota</taxon>
        <taxon>Betaproteobacteria</taxon>
        <taxon>Burkholderiales</taxon>
        <taxon>Burkholderiaceae</taxon>
        <taxon>Paraburkholderia</taxon>
    </lineage>
</organism>
<dbReference type="KEGG" id="parb:CJU94_19450"/>
<feature type="region of interest" description="Disordered" evidence="1">
    <location>
        <begin position="180"/>
        <end position="202"/>
    </location>
</feature>
<evidence type="ECO:0000256" key="1">
    <source>
        <dbReference type="SAM" id="MobiDB-lite"/>
    </source>
</evidence>
<evidence type="ECO:0000259" key="2">
    <source>
        <dbReference type="Pfam" id="PF06890"/>
    </source>
</evidence>
<feature type="domain" description="Bacteriophage Mu Gp45 N-terminal" evidence="2">
    <location>
        <begin position="16"/>
        <end position="82"/>
    </location>
</feature>
<dbReference type="Proteomes" id="UP000215158">
    <property type="component" value="Chromosome 1"/>
</dbReference>
<name>A0A248VND4_9BURK</name>
<dbReference type="OrthoDB" id="9802994at2"/>
<dbReference type="AlphaFoldDB" id="A0A248VND4"/>
<protein>
    <recommendedName>
        <fullName evidence="2">Bacteriophage Mu Gp45 N-terminal domain-containing protein</fullName>
    </recommendedName>
</protein>
<evidence type="ECO:0000313" key="3">
    <source>
        <dbReference type="EMBL" id="ASW00516.1"/>
    </source>
</evidence>
<keyword evidence="4" id="KW-1185">Reference proteome</keyword>
<dbReference type="InterPro" id="IPR013046">
    <property type="entry name" value="GpV/Gp45"/>
</dbReference>
<dbReference type="InterPro" id="IPR053861">
    <property type="entry name" value="Phage_Mu_Gp45_N"/>
</dbReference>